<proteinExistence type="inferred from homology"/>
<evidence type="ECO:0000256" key="3">
    <source>
        <dbReference type="ARBA" id="ARBA00022692"/>
    </source>
</evidence>
<name>A0A1I5F8V6_9FIRM</name>
<keyword evidence="2" id="KW-1003">Cell membrane</keyword>
<protein>
    <submittedName>
        <fullName evidence="12">Methyl-accepting chemotaxis protein</fullName>
    </submittedName>
</protein>
<dbReference type="PRINTS" id="PR00260">
    <property type="entry name" value="CHEMTRNSDUCR"/>
</dbReference>
<dbReference type="PANTHER" id="PTHR32089:SF112">
    <property type="entry name" value="LYSOZYME-LIKE PROTEIN-RELATED"/>
    <property type="match status" value="1"/>
</dbReference>
<evidence type="ECO:0000256" key="4">
    <source>
        <dbReference type="ARBA" id="ARBA00022989"/>
    </source>
</evidence>
<evidence type="ECO:0000313" key="13">
    <source>
        <dbReference type="Proteomes" id="UP000198806"/>
    </source>
</evidence>
<dbReference type="InterPro" id="IPR033463">
    <property type="entry name" value="sCache_3"/>
</dbReference>
<dbReference type="GO" id="GO:0005886">
    <property type="term" value="C:plasma membrane"/>
    <property type="evidence" value="ECO:0007669"/>
    <property type="project" value="UniProtKB-SubCell"/>
</dbReference>
<dbReference type="SUPFAM" id="SSF58104">
    <property type="entry name" value="Methyl-accepting chemotaxis protein (MCP) signaling domain"/>
    <property type="match status" value="1"/>
</dbReference>
<evidence type="ECO:0000256" key="10">
    <source>
        <dbReference type="SAM" id="Phobius"/>
    </source>
</evidence>
<dbReference type="GO" id="GO:0004888">
    <property type="term" value="F:transmembrane signaling receptor activity"/>
    <property type="evidence" value="ECO:0007669"/>
    <property type="project" value="InterPro"/>
</dbReference>
<evidence type="ECO:0000256" key="7">
    <source>
        <dbReference type="ARBA" id="ARBA00029447"/>
    </source>
</evidence>
<feature type="transmembrane region" description="Helical" evidence="10">
    <location>
        <begin position="7"/>
        <end position="28"/>
    </location>
</feature>
<dbReference type="PANTHER" id="PTHR32089">
    <property type="entry name" value="METHYL-ACCEPTING CHEMOTAXIS PROTEIN MCPB"/>
    <property type="match status" value="1"/>
</dbReference>
<dbReference type="Gene3D" id="1.10.287.950">
    <property type="entry name" value="Methyl-accepting chemotaxis protein"/>
    <property type="match status" value="1"/>
</dbReference>
<dbReference type="SMART" id="SM00283">
    <property type="entry name" value="MA"/>
    <property type="match status" value="1"/>
</dbReference>
<keyword evidence="6 8" id="KW-0807">Transducer</keyword>
<evidence type="ECO:0000256" key="2">
    <source>
        <dbReference type="ARBA" id="ARBA00022475"/>
    </source>
</evidence>
<dbReference type="AlphaFoldDB" id="A0A1I5F8V6"/>
<keyword evidence="3 10" id="KW-0812">Transmembrane</keyword>
<reference evidence="12 13" key="1">
    <citation type="submission" date="2016-10" db="EMBL/GenBank/DDBJ databases">
        <authorList>
            <person name="de Groot N.N."/>
        </authorList>
    </citation>
    <scope>NUCLEOTIDE SEQUENCE [LARGE SCALE GENOMIC DNA]</scope>
    <source>
        <strain evidence="12 13">DSM 1283</strain>
    </source>
</reference>
<evidence type="ECO:0000256" key="6">
    <source>
        <dbReference type="ARBA" id="ARBA00023224"/>
    </source>
</evidence>
<dbReference type="Pfam" id="PF00015">
    <property type="entry name" value="MCPsignal"/>
    <property type="match status" value="1"/>
</dbReference>
<keyword evidence="4 10" id="KW-1133">Transmembrane helix</keyword>
<feature type="coiled-coil region" evidence="9">
    <location>
        <begin position="313"/>
        <end position="354"/>
    </location>
</feature>
<feature type="transmembrane region" description="Helical" evidence="10">
    <location>
        <begin position="184"/>
        <end position="202"/>
    </location>
</feature>
<dbReference type="GO" id="GO:0006935">
    <property type="term" value="P:chemotaxis"/>
    <property type="evidence" value="ECO:0007669"/>
    <property type="project" value="InterPro"/>
</dbReference>
<organism evidence="12 13">
    <name type="scientific">Anaerocolumna aminovalerica</name>
    <dbReference type="NCBI Taxonomy" id="1527"/>
    <lineage>
        <taxon>Bacteria</taxon>
        <taxon>Bacillati</taxon>
        <taxon>Bacillota</taxon>
        <taxon>Clostridia</taxon>
        <taxon>Lachnospirales</taxon>
        <taxon>Lachnospiraceae</taxon>
        <taxon>Anaerocolumna</taxon>
    </lineage>
</organism>
<dbReference type="Proteomes" id="UP000198806">
    <property type="component" value="Unassembled WGS sequence"/>
</dbReference>
<dbReference type="InterPro" id="IPR004090">
    <property type="entry name" value="Chemotax_Me-accpt_rcpt"/>
</dbReference>
<feature type="domain" description="Methyl-accepting transducer" evidence="11">
    <location>
        <begin position="277"/>
        <end position="528"/>
    </location>
</feature>
<dbReference type="InterPro" id="IPR029151">
    <property type="entry name" value="Sensor-like_sf"/>
</dbReference>
<keyword evidence="9" id="KW-0175">Coiled coil</keyword>
<evidence type="ECO:0000256" key="1">
    <source>
        <dbReference type="ARBA" id="ARBA00004651"/>
    </source>
</evidence>
<dbReference type="RefSeq" id="WP_091686194.1">
    <property type="nucleotide sequence ID" value="NZ_BAABFM010000014.1"/>
</dbReference>
<comment type="similarity">
    <text evidence="7">Belongs to the methyl-accepting chemotaxis (MCP) protein family.</text>
</comment>
<evidence type="ECO:0000256" key="9">
    <source>
        <dbReference type="SAM" id="Coils"/>
    </source>
</evidence>
<evidence type="ECO:0000256" key="5">
    <source>
        <dbReference type="ARBA" id="ARBA00023136"/>
    </source>
</evidence>
<dbReference type="PROSITE" id="PS50111">
    <property type="entry name" value="CHEMOTAXIS_TRANSDUC_2"/>
    <property type="match status" value="1"/>
</dbReference>
<keyword evidence="13" id="KW-1185">Reference proteome</keyword>
<dbReference type="EMBL" id="FOWD01000012">
    <property type="protein sequence ID" value="SFO19751.1"/>
    <property type="molecule type" value="Genomic_DNA"/>
</dbReference>
<dbReference type="SUPFAM" id="SSF103190">
    <property type="entry name" value="Sensory domain-like"/>
    <property type="match status" value="1"/>
</dbReference>
<dbReference type="OrthoDB" id="9814363at2"/>
<evidence type="ECO:0000259" key="11">
    <source>
        <dbReference type="PROSITE" id="PS50111"/>
    </source>
</evidence>
<evidence type="ECO:0000256" key="8">
    <source>
        <dbReference type="PROSITE-ProRule" id="PRU00284"/>
    </source>
</evidence>
<accession>A0A1I5F8V6</accession>
<comment type="subcellular location">
    <subcellularLocation>
        <location evidence="1">Cell membrane</location>
        <topology evidence="1">Multi-pass membrane protein</topology>
    </subcellularLocation>
</comment>
<sequence>MKIKWKIVLVFASLIVAAITVINVLYYFNISRFIENEHINQLSGYSKTGYQLLDNKYPGDWKVEGEKLYKGDILLNDNYEFVDGFAKDANIQVTIFLGDTRITTSIKDAQAKRLVGTQASDIVVNKVLTHNEDYLGKASIVGREALTYYVPIQNSDGTAIGMWFVGIYLDDIGAQIIKVVTTSIIVSAVILMAGCLITYIIGNTIGIGFNKIRTDLEDFENGKFNHSFNIKYMNRKDEIGAISKSYSNMQTHIKSIILSIKEEILKIERSSEESLLSVNEVYNNIENISVTTEELSAGMEETAASTQEMNASIHNMESEVDEVARKAEQGENIVKEIKKRAEQLQQEAQESHKNTMDIFESTSENLRNSIKKSSAIEEIKALSQSILHITNQTNMLALNASIESARAGEAGKGFAVVAHEIGNLAVNSKEAATQIENITTEVSEAVKALVKDAATLLDYVEHTVIEDYGVLVHTGEQYYTDANTVNEMVTEIKRISDQLQTSIHYVKQAIQEVAAASNQGAEGASVISEKSTSIVTQTEEVVKQTQANKESVDVLNEMVQFFQI</sequence>
<gene>
    <name evidence="12" type="ORF">SAMN04489757_11294</name>
</gene>
<dbReference type="Pfam" id="PF17202">
    <property type="entry name" value="sCache_3_3"/>
    <property type="match status" value="1"/>
</dbReference>
<dbReference type="GO" id="GO:0007165">
    <property type="term" value="P:signal transduction"/>
    <property type="evidence" value="ECO:0007669"/>
    <property type="project" value="UniProtKB-KW"/>
</dbReference>
<keyword evidence="5 10" id="KW-0472">Membrane</keyword>
<evidence type="ECO:0000313" key="12">
    <source>
        <dbReference type="EMBL" id="SFO19751.1"/>
    </source>
</evidence>
<dbReference type="STRING" id="1527.SAMN04489757_11294"/>
<dbReference type="InterPro" id="IPR004089">
    <property type="entry name" value="MCPsignal_dom"/>
</dbReference>